<feature type="region of interest" description="Domain III, AAA+ region" evidence="8">
    <location>
        <begin position="118"/>
        <end position="334"/>
    </location>
</feature>
<evidence type="ECO:0000256" key="5">
    <source>
        <dbReference type="ARBA" id="ARBA00022840"/>
    </source>
</evidence>
<evidence type="ECO:0000256" key="2">
    <source>
        <dbReference type="ARBA" id="ARBA00022490"/>
    </source>
</evidence>
<dbReference type="Pfam" id="PF08299">
    <property type="entry name" value="Bac_DnaA_C"/>
    <property type="match status" value="1"/>
</dbReference>
<comment type="caution">
    <text evidence="8">Lacks conserved residue(s) required for the propagation of feature annotation.</text>
</comment>
<dbReference type="Pfam" id="PF00308">
    <property type="entry name" value="Bac_DnaA"/>
    <property type="match status" value="1"/>
</dbReference>
<dbReference type="Gene3D" id="3.30.300.180">
    <property type="match status" value="1"/>
</dbReference>
<feature type="region of interest" description="Domain IV, binds dsDNA" evidence="8">
    <location>
        <begin position="335"/>
        <end position="456"/>
    </location>
</feature>
<dbReference type="EMBL" id="CP001825">
    <property type="protein sequence ID" value="ACZ40925.1"/>
    <property type="molecule type" value="Genomic_DNA"/>
</dbReference>
<feature type="domain" description="Chromosomal replication initiator DnaA C-terminal" evidence="13">
    <location>
        <begin position="363"/>
        <end position="432"/>
    </location>
</feature>
<evidence type="ECO:0000256" key="4">
    <source>
        <dbReference type="ARBA" id="ARBA00022741"/>
    </source>
</evidence>
<evidence type="ECO:0000256" key="8">
    <source>
        <dbReference type="HAMAP-Rule" id="MF_00377"/>
    </source>
</evidence>
<dbReference type="Proteomes" id="UP000000323">
    <property type="component" value="Chromosome 1"/>
</dbReference>
<keyword evidence="3 8" id="KW-0235">DNA replication</keyword>
<dbReference type="AlphaFoldDB" id="D1CDB9"/>
<dbReference type="HAMAP" id="MF_00377">
    <property type="entry name" value="DnaA_bact"/>
    <property type="match status" value="1"/>
</dbReference>
<dbReference type="GO" id="GO:0005737">
    <property type="term" value="C:cytoplasm"/>
    <property type="evidence" value="ECO:0007669"/>
    <property type="project" value="UniProtKB-SubCell"/>
</dbReference>
<keyword evidence="5 8" id="KW-0067">ATP-binding</keyword>
<keyword evidence="6 8" id="KW-0446">Lipid-binding</keyword>
<evidence type="ECO:0000313" key="14">
    <source>
        <dbReference type="EMBL" id="ACZ40925.1"/>
    </source>
</evidence>
<feature type="binding site" evidence="8">
    <location>
        <position position="164"/>
    </location>
    <ligand>
        <name>ATP</name>
        <dbReference type="ChEBI" id="CHEBI:30616"/>
    </ligand>
</feature>
<dbReference type="GO" id="GO:0003688">
    <property type="term" value="F:DNA replication origin binding"/>
    <property type="evidence" value="ECO:0007669"/>
    <property type="project" value="UniProtKB-UniRule"/>
</dbReference>
<dbReference type="SUPFAM" id="SSF52540">
    <property type="entry name" value="P-loop containing nucleoside triphosphate hydrolases"/>
    <property type="match status" value="1"/>
</dbReference>
<evidence type="ECO:0000313" key="15">
    <source>
        <dbReference type="Proteomes" id="UP000000323"/>
    </source>
</evidence>
<dbReference type="PROSITE" id="PS01008">
    <property type="entry name" value="DNAA"/>
    <property type="match status" value="1"/>
</dbReference>
<dbReference type="HOGENOM" id="CLU_026910_3_1_0"/>
<dbReference type="OrthoDB" id="9807019at2"/>
<dbReference type="InterPro" id="IPR013159">
    <property type="entry name" value="DnaA_C"/>
</dbReference>
<evidence type="ECO:0000256" key="9">
    <source>
        <dbReference type="NCBIfam" id="TIGR00362"/>
    </source>
</evidence>
<dbReference type="SUPFAM" id="SSF48295">
    <property type="entry name" value="TrpR-like"/>
    <property type="match status" value="1"/>
</dbReference>
<proteinExistence type="inferred from homology"/>
<dbReference type="SMART" id="SM00382">
    <property type="entry name" value="AAA"/>
    <property type="match status" value="1"/>
</dbReference>
<dbReference type="KEGG" id="ttr:Tter_0001"/>
<protein>
    <recommendedName>
        <fullName evidence="8 9">Chromosomal replication initiator protein DnaA</fullName>
    </recommendedName>
</protein>
<dbReference type="SMART" id="SM00760">
    <property type="entry name" value="Bac_DnaA_C"/>
    <property type="match status" value="1"/>
</dbReference>
<evidence type="ECO:0000256" key="11">
    <source>
        <dbReference type="RuleBase" id="RU004227"/>
    </source>
</evidence>
<dbReference type="GO" id="GO:0005886">
    <property type="term" value="C:plasma membrane"/>
    <property type="evidence" value="ECO:0007669"/>
    <property type="project" value="TreeGrafter"/>
</dbReference>
<dbReference type="GO" id="GO:0006270">
    <property type="term" value="P:DNA replication initiation"/>
    <property type="evidence" value="ECO:0007669"/>
    <property type="project" value="UniProtKB-UniRule"/>
</dbReference>
<dbReference type="InterPro" id="IPR020591">
    <property type="entry name" value="Chromosome_initiator_DnaA-like"/>
</dbReference>
<dbReference type="Gene3D" id="1.10.8.60">
    <property type="match status" value="1"/>
</dbReference>
<dbReference type="eggNOG" id="COG0593">
    <property type="taxonomic scope" value="Bacteria"/>
</dbReference>
<feature type="binding site" evidence="8">
    <location>
        <position position="166"/>
    </location>
    <ligand>
        <name>ATP</name>
        <dbReference type="ChEBI" id="CHEBI:30616"/>
    </ligand>
</feature>
<comment type="subcellular location">
    <subcellularLocation>
        <location evidence="8">Cytoplasm</location>
    </subcellularLocation>
</comment>
<feature type="binding site" evidence="8">
    <location>
        <position position="165"/>
    </location>
    <ligand>
        <name>ATP</name>
        <dbReference type="ChEBI" id="CHEBI:30616"/>
    </ligand>
</feature>
<evidence type="ECO:0000256" key="3">
    <source>
        <dbReference type="ARBA" id="ARBA00022705"/>
    </source>
</evidence>
<dbReference type="Pfam" id="PF11638">
    <property type="entry name" value="DnaA_N"/>
    <property type="match status" value="1"/>
</dbReference>
<dbReference type="NCBIfam" id="TIGR00362">
    <property type="entry name" value="DnaA"/>
    <property type="match status" value="1"/>
</dbReference>
<keyword evidence="15" id="KW-1185">Reference proteome</keyword>
<dbReference type="InterPro" id="IPR038454">
    <property type="entry name" value="DnaA_N_sf"/>
</dbReference>
<comment type="domain">
    <text evidence="8">Domain I is involved in oligomerization and binding regulators, domain II is flexibile and of varying length in different bacteria, domain III forms the AAA+ region, while domain IV binds dsDNA.</text>
</comment>
<dbReference type="GO" id="GO:0005524">
    <property type="term" value="F:ATP binding"/>
    <property type="evidence" value="ECO:0007669"/>
    <property type="project" value="UniProtKB-UniRule"/>
</dbReference>
<dbReference type="CDD" id="cd00009">
    <property type="entry name" value="AAA"/>
    <property type="match status" value="1"/>
</dbReference>
<name>D1CDB9_THET1</name>
<dbReference type="InterPro" id="IPR010921">
    <property type="entry name" value="Trp_repressor/repl_initiator"/>
</dbReference>
<dbReference type="Gene3D" id="1.10.1750.10">
    <property type="match status" value="1"/>
</dbReference>
<feature type="binding site" evidence="8">
    <location>
        <position position="162"/>
    </location>
    <ligand>
        <name>ATP</name>
        <dbReference type="ChEBI" id="CHEBI:30616"/>
    </ligand>
</feature>
<accession>D1CDB9</accession>
<keyword evidence="4 8" id="KW-0547">Nucleotide-binding</keyword>
<evidence type="ECO:0000259" key="12">
    <source>
        <dbReference type="SMART" id="SM00382"/>
    </source>
</evidence>
<dbReference type="InterPro" id="IPR024633">
    <property type="entry name" value="DnaA_N_dom"/>
</dbReference>
<dbReference type="CDD" id="cd06571">
    <property type="entry name" value="Bac_DnaA_C"/>
    <property type="match status" value="1"/>
</dbReference>
<dbReference type="FunFam" id="1.10.8.60:FF:000003">
    <property type="entry name" value="Chromosomal replication initiator protein DnaA"/>
    <property type="match status" value="1"/>
</dbReference>
<dbReference type="STRING" id="525904.Tter_0001"/>
<organism evidence="14 15">
    <name type="scientific">Thermobaculum terrenum (strain ATCC BAA-798 / CCMEE 7001 / YNP1)</name>
    <dbReference type="NCBI Taxonomy" id="525904"/>
    <lineage>
        <taxon>Bacteria</taxon>
        <taxon>Bacillati</taxon>
        <taxon>Chloroflexota</taxon>
        <taxon>Chloroflexia</taxon>
        <taxon>Candidatus Thermobaculales</taxon>
        <taxon>Candidatus Thermobaculaceae</taxon>
        <taxon>Thermobaculum</taxon>
    </lineage>
</organism>
<dbReference type="InterPro" id="IPR003593">
    <property type="entry name" value="AAA+_ATPase"/>
</dbReference>
<comment type="function">
    <text evidence="8 10">Plays an essential role in the initiation and regulation of chromosomal replication. ATP-DnaA binds to the origin of replication (oriC) to initiate formation of the DNA replication initiation complex once per cell cycle. Binds the DnaA box (a 9 base pair repeat at the origin) and separates the double-stranded (ds)DNA. Forms a right-handed helical filament on oriC DNA; dsDNA binds to the exterior of the filament while single-stranded (ss)DNA is stabiized in the filament's interior. The ATP-DnaA-oriC complex binds and stabilizes one strand of the AT-rich DNA unwinding element (DUE), permitting loading of DNA polymerase. After initiation quickly degrades to an ADP-DnaA complex that is not apt for DNA replication. Binds acidic phospholipids.</text>
</comment>
<dbReference type="InterPro" id="IPR018312">
    <property type="entry name" value="Chromosome_initiator_DnaA_CS"/>
</dbReference>
<dbReference type="PRINTS" id="PR00051">
    <property type="entry name" value="DNAA"/>
</dbReference>
<keyword evidence="2 8" id="KW-0963">Cytoplasm</keyword>
<evidence type="ECO:0000256" key="10">
    <source>
        <dbReference type="RuleBase" id="RU000577"/>
    </source>
</evidence>
<dbReference type="InterPro" id="IPR001957">
    <property type="entry name" value="Chromosome_initiator_DnaA"/>
</dbReference>
<feature type="domain" description="AAA+ ATPase" evidence="12">
    <location>
        <begin position="151"/>
        <end position="279"/>
    </location>
</feature>
<evidence type="ECO:0000256" key="6">
    <source>
        <dbReference type="ARBA" id="ARBA00023121"/>
    </source>
</evidence>
<dbReference type="PANTHER" id="PTHR30050:SF2">
    <property type="entry name" value="CHROMOSOMAL REPLICATION INITIATOR PROTEIN DNAA"/>
    <property type="match status" value="1"/>
</dbReference>
<gene>
    <name evidence="8" type="primary">dnaA</name>
    <name evidence="14" type="ordered locus">Tter_0001</name>
</gene>
<comment type="subunit">
    <text evidence="8">Oligomerizes as a right-handed, spiral filament on DNA at oriC.</text>
</comment>
<keyword evidence="7 8" id="KW-0238">DNA-binding</keyword>
<dbReference type="RefSeq" id="WP_012873960.1">
    <property type="nucleotide sequence ID" value="NC_013525.1"/>
</dbReference>
<dbReference type="PANTHER" id="PTHR30050">
    <property type="entry name" value="CHROMOSOMAL REPLICATION INITIATOR PROTEIN DNAA"/>
    <property type="match status" value="1"/>
</dbReference>
<dbReference type="FunFam" id="3.40.50.300:FF:000150">
    <property type="entry name" value="Chromosomal replication initiator protein DnaA"/>
    <property type="match status" value="1"/>
</dbReference>
<dbReference type="Gene3D" id="3.40.50.300">
    <property type="entry name" value="P-loop containing nucleotide triphosphate hydrolases"/>
    <property type="match status" value="1"/>
</dbReference>
<reference evidence="15" key="1">
    <citation type="journal article" date="2010" name="Stand. Genomic Sci.">
        <title>Complete genome sequence of 'Thermobaculum terrenum' type strain (YNP1).</title>
        <authorList>
            <person name="Kiss H."/>
            <person name="Cleland D."/>
            <person name="Lapidus A."/>
            <person name="Lucas S."/>
            <person name="Glavina Del Rio T."/>
            <person name="Nolan M."/>
            <person name="Tice H."/>
            <person name="Han C."/>
            <person name="Goodwin L."/>
            <person name="Pitluck S."/>
            <person name="Liolios K."/>
            <person name="Ivanova N."/>
            <person name="Mavromatis K."/>
            <person name="Ovchinnikova G."/>
            <person name="Pati A."/>
            <person name="Chen A."/>
            <person name="Palaniappan K."/>
            <person name="Land M."/>
            <person name="Hauser L."/>
            <person name="Chang Y."/>
            <person name="Jeffries C."/>
            <person name="Lu M."/>
            <person name="Brettin T."/>
            <person name="Detter J."/>
            <person name="Goker M."/>
            <person name="Tindall B."/>
            <person name="Beck B."/>
            <person name="McDermott T."/>
            <person name="Woyke T."/>
            <person name="Bristow J."/>
            <person name="Eisen J."/>
            <person name="Markowitz V."/>
            <person name="Hugenholtz P."/>
            <person name="Kyrpides N."/>
            <person name="Klenk H."/>
            <person name="Cheng J."/>
        </authorList>
    </citation>
    <scope>NUCLEOTIDE SEQUENCE [LARGE SCALE GENOMIC DNA]</scope>
    <source>
        <strain evidence="15">ATCC BAA-798 / YNP1</strain>
    </source>
</reference>
<dbReference type="GO" id="GO:0008289">
    <property type="term" value="F:lipid binding"/>
    <property type="evidence" value="ECO:0007669"/>
    <property type="project" value="UniProtKB-KW"/>
</dbReference>
<comment type="similarity">
    <text evidence="1 8 11">Belongs to the DnaA family.</text>
</comment>
<dbReference type="InterPro" id="IPR027417">
    <property type="entry name" value="P-loop_NTPase"/>
</dbReference>
<sequence>MNPKQVWQAVLGELEVRLNPAQFETWIKNTSLVSLDEDEAVISVPTSFAQMTIERKFEPEIRRSLSNILHRPVQVSFVVNGIISSNERSSRSNESSVEAPLLNAAQNTSTQFGAPNTPLNPRYTFENFIVGSSNRMAHAACMAVAEHPAEAYNPLFLYGGVGLGKTHLLHAIGNHALKLKPYLRVLYVSSEQFTNDLINAIREHRTEEFRARYRSIDILLIDDIQFIAGKESTQEEFFHTFNHLHGANKQIVMTSDRPPKAIATLQDRLRSRFEGGLMTEVNLPDLETRIAILRIKAENKGVDLPDDVLELIARKVQSNIRELEGALNSIVALARLTGEPITLATAAEALNDTTMARKKRQITPERILQAVASYYGVDEKLLKGKTRAREVVIPRQVAMYIMREDTDQSLSEIGAILGGRDHTTVLHGITKVEKDIEVDTKLRQDVMTVREMLYNN</sequence>
<dbReference type="InterPro" id="IPR013317">
    <property type="entry name" value="DnaA_dom"/>
</dbReference>
<evidence type="ECO:0000259" key="13">
    <source>
        <dbReference type="SMART" id="SM00760"/>
    </source>
</evidence>
<dbReference type="GO" id="GO:0006275">
    <property type="term" value="P:regulation of DNA replication"/>
    <property type="evidence" value="ECO:0007669"/>
    <property type="project" value="UniProtKB-UniRule"/>
</dbReference>
<feature type="region of interest" description="Domain I, interacts with DnaA modulators" evidence="8">
    <location>
        <begin position="1"/>
        <end position="96"/>
    </location>
</feature>
<evidence type="ECO:0000256" key="1">
    <source>
        <dbReference type="ARBA" id="ARBA00006583"/>
    </source>
</evidence>
<evidence type="ECO:0000256" key="7">
    <source>
        <dbReference type="ARBA" id="ARBA00023125"/>
    </source>
</evidence>